<reference evidence="1 2" key="1">
    <citation type="journal article" date="2013" name="Mar. Genomics">
        <title>Expression of sulfatases in Rhodopirellula baltica and the diversity of sulfatases in the genus Rhodopirellula.</title>
        <authorList>
            <person name="Wegner C.E."/>
            <person name="Richter-Heitmann T."/>
            <person name="Klindworth A."/>
            <person name="Klockow C."/>
            <person name="Richter M."/>
            <person name="Achstetter T."/>
            <person name="Glockner F.O."/>
            <person name="Harder J."/>
        </authorList>
    </citation>
    <scope>NUCLEOTIDE SEQUENCE [LARGE SCALE GENOMIC DNA]</scope>
    <source>
        <strain evidence="1 2">SM41</strain>
    </source>
</reference>
<dbReference type="PATRIC" id="fig|1263870.3.peg.2668"/>
<name>M5UDX4_9BACT</name>
<keyword evidence="2" id="KW-1185">Reference proteome</keyword>
<dbReference type="Proteomes" id="UP000011885">
    <property type="component" value="Unassembled WGS sequence"/>
</dbReference>
<proteinExistence type="predicted"/>
<accession>M5UDX4</accession>
<comment type="caution">
    <text evidence="1">The sequence shown here is derived from an EMBL/GenBank/DDBJ whole genome shotgun (WGS) entry which is preliminary data.</text>
</comment>
<dbReference type="EMBL" id="ANOH01000176">
    <property type="protein sequence ID" value="EMI56061.1"/>
    <property type="molecule type" value="Genomic_DNA"/>
</dbReference>
<evidence type="ECO:0000313" key="2">
    <source>
        <dbReference type="Proteomes" id="UP000011885"/>
    </source>
</evidence>
<dbReference type="AlphaFoldDB" id="M5UDX4"/>
<evidence type="ECO:0000313" key="1">
    <source>
        <dbReference type="EMBL" id="EMI56061.1"/>
    </source>
</evidence>
<sequence>MPVAELLDIDREYREKSISGQLPKISPAKLNPENVAWLPILHTERGGRHYTALFSNTARAHELNTTQDWVVIFRDDAQSHGSWTVITSQFGKLQGSRIVRGREDECREYYNAQRIFHQPVAGQSPYPEIPSMWEDGHGRVTPN</sequence>
<protein>
    <submittedName>
        <fullName evidence="1">DNA polymerase family X protein</fullName>
    </submittedName>
</protein>
<gene>
    <name evidence="1" type="ORF">RSSM_02508</name>
</gene>
<organism evidence="1 2">
    <name type="scientific">Rhodopirellula sallentina SM41</name>
    <dbReference type="NCBI Taxonomy" id="1263870"/>
    <lineage>
        <taxon>Bacteria</taxon>
        <taxon>Pseudomonadati</taxon>
        <taxon>Planctomycetota</taxon>
        <taxon>Planctomycetia</taxon>
        <taxon>Pirellulales</taxon>
        <taxon>Pirellulaceae</taxon>
        <taxon>Rhodopirellula</taxon>
    </lineage>
</organism>